<dbReference type="Gene3D" id="2.40.50.140">
    <property type="entry name" value="Nucleic acid-binding proteins"/>
    <property type="match status" value="1"/>
</dbReference>
<dbReference type="InterPro" id="IPR000424">
    <property type="entry name" value="Primosome_PriB/ssb"/>
</dbReference>
<feature type="compositionally biased region" description="Basic and acidic residues" evidence="4">
    <location>
        <begin position="157"/>
        <end position="168"/>
    </location>
</feature>
<dbReference type="PANTHER" id="PTHR10302">
    <property type="entry name" value="SINGLE-STRANDED DNA-BINDING PROTEIN"/>
    <property type="match status" value="1"/>
</dbReference>
<dbReference type="GO" id="GO:0003697">
    <property type="term" value="F:single-stranded DNA binding"/>
    <property type="evidence" value="ECO:0007669"/>
    <property type="project" value="UniProtKB-UniRule"/>
</dbReference>
<proteinExistence type="inferred from homology"/>
<evidence type="ECO:0000256" key="1">
    <source>
        <dbReference type="ARBA" id="ARBA00023125"/>
    </source>
</evidence>
<dbReference type="CDD" id="cd04496">
    <property type="entry name" value="SSB_OBF"/>
    <property type="match status" value="1"/>
</dbReference>
<reference evidence="6" key="1">
    <citation type="journal article" date="2020" name="mSystems">
        <title>Genome- and Community-Level Interaction Insights into Carbon Utilization and Element Cycling Functions of Hydrothermarchaeota in Hydrothermal Sediment.</title>
        <authorList>
            <person name="Zhou Z."/>
            <person name="Liu Y."/>
            <person name="Xu W."/>
            <person name="Pan J."/>
            <person name="Luo Z.H."/>
            <person name="Li M."/>
        </authorList>
    </citation>
    <scope>NUCLEOTIDE SEQUENCE [LARGE SCALE GENOMIC DNA]</scope>
    <source>
        <strain evidence="5">SpSt-265</strain>
        <strain evidence="6">SpSt-465</strain>
    </source>
</reference>
<dbReference type="PROSITE" id="PS50935">
    <property type="entry name" value="SSB"/>
    <property type="match status" value="1"/>
</dbReference>
<comment type="caution">
    <text evidence="2">Lacks conserved residue(s) required for the propagation of feature annotation.</text>
</comment>
<dbReference type="GO" id="GO:0009295">
    <property type="term" value="C:nucleoid"/>
    <property type="evidence" value="ECO:0007669"/>
    <property type="project" value="TreeGrafter"/>
</dbReference>
<accession>A0A7C3EQK4</accession>
<dbReference type="Pfam" id="PF00436">
    <property type="entry name" value="SSB"/>
    <property type="match status" value="1"/>
</dbReference>
<comment type="caution">
    <text evidence="6">The sequence shown here is derived from an EMBL/GenBank/DDBJ whole genome shotgun (WGS) entry which is preliminary data.</text>
</comment>
<keyword evidence="1 2" id="KW-0238">DNA-binding</keyword>
<dbReference type="HAMAP" id="MF_00984">
    <property type="entry name" value="SSB"/>
    <property type="match status" value="1"/>
</dbReference>
<dbReference type="PANTHER" id="PTHR10302:SF27">
    <property type="entry name" value="SINGLE-STRANDED DNA-BINDING PROTEIN"/>
    <property type="match status" value="1"/>
</dbReference>
<dbReference type="GO" id="GO:0006260">
    <property type="term" value="P:DNA replication"/>
    <property type="evidence" value="ECO:0007669"/>
    <property type="project" value="InterPro"/>
</dbReference>
<organism evidence="6">
    <name type="scientific">candidate division WOR-3 bacterium</name>
    <dbReference type="NCBI Taxonomy" id="2052148"/>
    <lineage>
        <taxon>Bacteria</taxon>
        <taxon>Bacteria division WOR-3</taxon>
    </lineage>
</organism>
<protein>
    <recommendedName>
        <fullName evidence="2 3">Single-stranded DNA-binding protein</fullName>
        <shortName evidence="2">SSB</shortName>
    </recommendedName>
</protein>
<evidence type="ECO:0000256" key="4">
    <source>
        <dbReference type="SAM" id="MobiDB-lite"/>
    </source>
</evidence>
<evidence type="ECO:0000256" key="2">
    <source>
        <dbReference type="HAMAP-Rule" id="MF_00984"/>
    </source>
</evidence>
<dbReference type="EMBL" id="DSLG01000008">
    <property type="protein sequence ID" value="HEA87873.1"/>
    <property type="molecule type" value="Genomic_DNA"/>
</dbReference>
<name>A0A7C3EQK4_UNCW3</name>
<evidence type="ECO:0000313" key="6">
    <source>
        <dbReference type="EMBL" id="HFJ53711.1"/>
    </source>
</evidence>
<dbReference type="InterPro" id="IPR012340">
    <property type="entry name" value="NA-bd_OB-fold"/>
</dbReference>
<comment type="subunit">
    <text evidence="2">Homotetramer.</text>
</comment>
<dbReference type="InterPro" id="IPR011344">
    <property type="entry name" value="ssDNA-bd"/>
</dbReference>
<dbReference type="EMBL" id="DSTU01000004">
    <property type="protein sequence ID" value="HFJ53711.1"/>
    <property type="molecule type" value="Genomic_DNA"/>
</dbReference>
<gene>
    <name evidence="5" type="ORF">ENP94_07720</name>
    <name evidence="6" type="ORF">ENS16_03365</name>
</gene>
<dbReference type="SUPFAM" id="SSF50249">
    <property type="entry name" value="Nucleic acid-binding proteins"/>
    <property type="match status" value="1"/>
</dbReference>
<dbReference type="NCBIfam" id="TIGR00621">
    <property type="entry name" value="ssb"/>
    <property type="match status" value="1"/>
</dbReference>
<evidence type="ECO:0000313" key="5">
    <source>
        <dbReference type="EMBL" id="HEA87873.1"/>
    </source>
</evidence>
<dbReference type="AlphaFoldDB" id="A0A7C3EQK4"/>
<feature type="region of interest" description="Disordered" evidence="4">
    <location>
        <begin position="136"/>
        <end position="168"/>
    </location>
</feature>
<evidence type="ECO:0000256" key="3">
    <source>
        <dbReference type="RuleBase" id="RU000524"/>
    </source>
</evidence>
<sequence length="168" mass="18816">MSMNDQKPGAANSSRGEGLSGPGLRLAYLNNVVVMGRLVADPDIRYTPKGTPHCTFRIAVNRRFKDQTSNEWREDTYFFTVSSWGPLADRLSDRLKKGSAVLVQGELRSRSWETQTGEKRSLVEIHGRSIQLLDRGAPIELETAEPEADLPPDEETDITKDQLDDIPF</sequence>
<feature type="compositionally biased region" description="Acidic residues" evidence="4">
    <location>
        <begin position="142"/>
        <end position="156"/>
    </location>
</feature>